<keyword evidence="2" id="KW-0812">Transmembrane</keyword>
<dbReference type="EMBL" id="JAXOJX010000105">
    <property type="protein sequence ID" value="MDZ5461280.1"/>
    <property type="molecule type" value="Genomic_DNA"/>
</dbReference>
<reference evidence="4 5" key="1">
    <citation type="submission" date="2023-11" db="EMBL/GenBank/DDBJ databases">
        <title>Draft genome of Azohydromonas lata strain H1 (DSM1123), a polyhydroxyalkanoate producer.</title>
        <authorList>
            <person name="Traversa D."/>
            <person name="D'Addabbo P."/>
            <person name="Pazzani C."/>
            <person name="Manzari C."/>
            <person name="Chiara M."/>
            <person name="Scrascia M."/>
        </authorList>
    </citation>
    <scope>NUCLEOTIDE SEQUENCE [LARGE SCALE GENOMIC DNA]</scope>
    <source>
        <strain evidence="4 5">H1</strain>
    </source>
</reference>
<feature type="signal peptide" evidence="2">
    <location>
        <begin position="1"/>
        <end position="28"/>
    </location>
</feature>
<dbReference type="Gene3D" id="2.20.200.10">
    <property type="entry name" value="Outer membrane efflux proteins (OEP)"/>
    <property type="match status" value="1"/>
</dbReference>
<dbReference type="Pfam" id="PF02321">
    <property type="entry name" value="OEP"/>
    <property type="match status" value="2"/>
</dbReference>
<sequence length="474" mass="49670">MNSPHGSRLRLALGTLAAALVLAGCATAPPPVDTAALQPVPAAFKEAPPGRWTVAPPADAQPRGPWWAVFGDPVLDDLLQRAAERNTSLQVAAARWAQARALQQQAQAERRPTLDVAAGVSRQTQPQLANQPATLGSLAAQLNWELDLSGRLGQAAAAATLEAQAQAALLESTRLAVQAAVAQSYLGLRALEAERAIVADTVEAYRGTLRLTERRLAAGDVGELDLERVRSELAATEADALALERQRRLLEHALAQLLGEPASAFALAAGNGLDALQLPAVPAGVPATVLARRPDVASAQRRLLASQARVGVAQAAWFPNLALTTAAGTASPDLGDLLRWSSRAWGLGALLSLPVFDGGRREAAVAQARADFDAAAAGYREQVLLAVREVEDELASLQLLQSQAAAQSRAVAAAARATVLSGARYRNGMIGQLELLDAQRSELRNRRQAVQLQGAQAQATVGLIRALGGGWDRS</sequence>
<comment type="similarity">
    <text evidence="1 2">Belongs to the outer membrane factor (OMF) (TC 1.B.17) family.</text>
</comment>
<keyword evidence="3" id="KW-0175">Coiled coil</keyword>
<gene>
    <name evidence="4" type="ORF">SM757_32370</name>
</gene>
<dbReference type="InterPro" id="IPR010131">
    <property type="entry name" value="MdtP/NodT-like"/>
</dbReference>
<dbReference type="Gene3D" id="1.20.1600.10">
    <property type="entry name" value="Outer membrane efflux proteins (OEP)"/>
    <property type="match status" value="1"/>
</dbReference>
<keyword evidence="2" id="KW-0472">Membrane</keyword>
<accession>A0ABU5IQY3</accession>
<protein>
    <submittedName>
        <fullName evidence="4">Efflux transporter outer membrane subunit</fullName>
    </submittedName>
</protein>
<evidence type="ECO:0000313" key="4">
    <source>
        <dbReference type="EMBL" id="MDZ5461280.1"/>
    </source>
</evidence>
<dbReference type="NCBIfam" id="TIGR01845">
    <property type="entry name" value="outer_NodT"/>
    <property type="match status" value="1"/>
</dbReference>
<keyword evidence="2" id="KW-0449">Lipoprotein</keyword>
<dbReference type="Proteomes" id="UP001293718">
    <property type="component" value="Unassembled WGS sequence"/>
</dbReference>
<keyword evidence="5" id="KW-1185">Reference proteome</keyword>
<comment type="subcellular location">
    <subcellularLocation>
        <location evidence="2">Cell membrane</location>
        <topology evidence="2">Lipid-anchor</topology>
    </subcellularLocation>
</comment>
<dbReference type="PANTHER" id="PTHR30203">
    <property type="entry name" value="OUTER MEMBRANE CATION EFFLUX PROTEIN"/>
    <property type="match status" value="1"/>
</dbReference>
<comment type="caution">
    <text evidence="4">The sequence shown here is derived from an EMBL/GenBank/DDBJ whole genome shotgun (WGS) entry which is preliminary data.</text>
</comment>
<evidence type="ECO:0000256" key="2">
    <source>
        <dbReference type="RuleBase" id="RU362097"/>
    </source>
</evidence>
<feature type="chain" id="PRO_5045003859" evidence="2">
    <location>
        <begin position="29"/>
        <end position="474"/>
    </location>
</feature>
<evidence type="ECO:0000256" key="1">
    <source>
        <dbReference type="ARBA" id="ARBA00007613"/>
    </source>
</evidence>
<keyword evidence="2" id="KW-0732">Signal</keyword>
<dbReference type="SUPFAM" id="SSF56954">
    <property type="entry name" value="Outer membrane efflux proteins (OEP)"/>
    <property type="match status" value="1"/>
</dbReference>
<dbReference type="InterPro" id="IPR003423">
    <property type="entry name" value="OMP_efflux"/>
</dbReference>
<name>A0ABU5IQY3_9BURK</name>
<organism evidence="4 5">
    <name type="scientific">Azohydromonas lata</name>
    <dbReference type="NCBI Taxonomy" id="45677"/>
    <lineage>
        <taxon>Bacteria</taxon>
        <taxon>Pseudomonadati</taxon>
        <taxon>Pseudomonadota</taxon>
        <taxon>Betaproteobacteria</taxon>
        <taxon>Burkholderiales</taxon>
        <taxon>Sphaerotilaceae</taxon>
        <taxon>Azohydromonas</taxon>
    </lineage>
</organism>
<feature type="coiled-coil region" evidence="3">
    <location>
        <begin position="226"/>
        <end position="260"/>
    </location>
</feature>
<feature type="coiled-coil region" evidence="3">
    <location>
        <begin position="380"/>
        <end position="407"/>
    </location>
</feature>
<keyword evidence="2" id="KW-0564">Palmitate</keyword>
<evidence type="ECO:0000256" key="3">
    <source>
        <dbReference type="SAM" id="Coils"/>
    </source>
</evidence>
<dbReference type="RefSeq" id="WP_066332467.1">
    <property type="nucleotide sequence ID" value="NZ_JAXOJX010000105.1"/>
</dbReference>
<evidence type="ECO:0000313" key="5">
    <source>
        <dbReference type="Proteomes" id="UP001293718"/>
    </source>
</evidence>
<dbReference type="PANTHER" id="PTHR30203:SF33">
    <property type="entry name" value="BLR4455 PROTEIN"/>
    <property type="match status" value="1"/>
</dbReference>
<proteinExistence type="inferred from homology"/>
<keyword evidence="2" id="KW-1134">Transmembrane beta strand</keyword>